<dbReference type="GO" id="GO:0051287">
    <property type="term" value="F:NAD binding"/>
    <property type="evidence" value="ECO:0007669"/>
    <property type="project" value="InterPro"/>
</dbReference>
<dbReference type="GO" id="GO:0016618">
    <property type="term" value="F:hydroxypyruvate reductase [NAD(P)H] activity"/>
    <property type="evidence" value="ECO:0007669"/>
    <property type="project" value="TreeGrafter"/>
</dbReference>
<dbReference type="Pfam" id="PF02826">
    <property type="entry name" value="2-Hacid_dh_C"/>
    <property type="match status" value="1"/>
</dbReference>
<dbReference type="GO" id="GO:0030267">
    <property type="term" value="F:glyoxylate reductase (NADPH) activity"/>
    <property type="evidence" value="ECO:0007669"/>
    <property type="project" value="TreeGrafter"/>
</dbReference>
<evidence type="ECO:0000259" key="6">
    <source>
        <dbReference type="Pfam" id="PF02826"/>
    </source>
</evidence>
<evidence type="ECO:0000259" key="5">
    <source>
        <dbReference type="Pfam" id="PF00389"/>
    </source>
</evidence>
<evidence type="ECO:0000313" key="7">
    <source>
        <dbReference type="EMBL" id="KRL19964.1"/>
    </source>
</evidence>
<dbReference type="Pfam" id="PF00389">
    <property type="entry name" value="2-Hacid_dh"/>
    <property type="match status" value="1"/>
</dbReference>
<comment type="similarity">
    <text evidence="1 4">Belongs to the D-isomer specific 2-hydroxyacid dehydrogenase family.</text>
</comment>
<keyword evidence="8" id="KW-1185">Reference proteome</keyword>
<dbReference type="PANTHER" id="PTHR10996">
    <property type="entry name" value="2-HYDROXYACID DEHYDROGENASE-RELATED"/>
    <property type="match status" value="1"/>
</dbReference>
<dbReference type="PROSITE" id="PS00671">
    <property type="entry name" value="D_2_HYDROXYACID_DH_3"/>
    <property type="match status" value="1"/>
</dbReference>
<keyword evidence="3" id="KW-0520">NAD</keyword>
<evidence type="ECO:0000313" key="8">
    <source>
        <dbReference type="Proteomes" id="UP000051439"/>
    </source>
</evidence>
<feature type="domain" description="D-isomer specific 2-hydroxyacid dehydrogenase NAD-binding" evidence="6">
    <location>
        <begin position="122"/>
        <end position="265"/>
    </location>
</feature>
<dbReference type="Gene3D" id="3.40.50.720">
    <property type="entry name" value="NAD(P)-binding Rossmann-like Domain"/>
    <property type="match status" value="2"/>
</dbReference>
<evidence type="ECO:0000256" key="3">
    <source>
        <dbReference type="ARBA" id="ARBA00023027"/>
    </source>
</evidence>
<evidence type="ECO:0000256" key="2">
    <source>
        <dbReference type="ARBA" id="ARBA00023002"/>
    </source>
</evidence>
<comment type="caution">
    <text evidence="7">The sequence shown here is derived from an EMBL/GenBank/DDBJ whole genome shotgun (WGS) entry which is preliminary data.</text>
</comment>
<dbReference type="GO" id="GO:0005829">
    <property type="term" value="C:cytosol"/>
    <property type="evidence" value="ECO:0007669"/>
    <property type="project" value="TreeGrafter"/>
</dbReference>
<evidence type="ECO:0000256" key="4">
    <source>
        <dbReference type="RuleBase" id="RU003719"/>
    </source>
</evidence>
<organism evidence="7 8">
    <name type="scientific">Lentilactobacillus kisonensis DSM 19906 = JCM 15041</name>
    <dbReference type="NCBI Taxonomy" id="1423766"/>
    <lineage>
        <taxon>Bacteria</taxon>
        <taxon>Bacillati</taxon>
        <taxon>Bacillota</taxon>
        <taxon>Bacilli</taxon>
        <taxon>Lactobacillales</taxon>
        <taxon>Lactobacillaceae</taxon>
        <taxon>Lentilactobacillus</taxon>
    </lineage>
</organism>
<protein>
    <submittedName>
        <fullName evidence="7">4-phosphoerythronate dehydrogenase</fullName>
    </submittedName>
</protein>
<name>A0A0R1NJ73_9LACO</name>
<reference evidence="7 8" key="1">
    <citation type="journal article" date="2015" name="Genome Announc.">
        <title>Expanding the biotechnology potential of lactobacilli through comparative genomics of 213 strains and associated genera.</title>
        <authorList>
            <person name="Sun Z."/>
            <person name="Harris H.M."/>
            <person name="McCann A."/>
            <person name="Guo C."/>
            <person name="Argimon S."/>
            <person name="Zhang W."/>
            <person name="Yang X."/>
            <person name="Jeffery I.B."/>
            <person name="Cooney J.C."/>
            <person name="Kagawa T.F."/>
            <person name="Liu W."/>
            <person name="Song Y."/>
            <person name="Salvetti E."/>
            <person name="Wrobel A."/>
            <person name="Rasinkangas P."/>
            <person name="Parkhill J."/>
            <person name="Rea M.C."/>
            <person name="O'Sullivan O."/>
            <person name="Ritari J."/>
            <person name="Douillard F.P."/>
            <person name="Paul Ross R."/>
            <person name="Yang R."/>
            <person name="Briner A.E."/>
            <person name="Felis G.E."/>
            <person name="de Vos W.M."/>
            <person name="Barrangou R."/>
            <person name="Klaenhammer T.R."/>
            <person name="Caufield P.W."/>
            <person name="Cui Y."/>
            <person name="Zhang H."/>
            <person name="O'Toole P.W."/>
        </authorList>
    </citation>
    <scope>NUCLEOTIDE SEQUENCE [LARGE SCALE GENOMIC DNA]</scope>
    <source>
        <strain evidence="7 8">DSM 19906</strain>
    </source>
</reference>
<feature type="domain" description="D-isomer specific 2-hydroxyacid dehydrogenase catalytic" evidence="5">
    <location>
        <begin position="28"/>
        <end position="297"/>
    </location>
</feature>
<gene>
    <name evidence="7" type="ORF">FC98_GL002084</name>
</gene>
<dbReference type="EMBL" id="AZEB01000043">
    <property type="protein sequence ID" value="KRL19964.1"/>
    <property type="molecule type" value="Genomic_DNA"/>
</dbReference>
<dbReference type="PATRIC" id="fig|1423766.4.peg.2164"/>
<dbReference type="SUPFAM" id="SSF52283">
    <property type="entry name" value="Formate/glycerate dehydrogenase catalytic domain-like"/>
    <property type="match status" value="1"/>
</dbReference>
<proteinExistence type="inferred from homology"/>
<dbReference type="InterPro" id="IPR036291">
    <property type="entry name" value="NAD(P)-bd_dom_sf"/>
</dbReference>
<keyword evidence="2 4" id="KW-0560">Oxidoreductase</keyword>
<dbReference type="Proteomes" id="UP000051439">
    <property type="component" value="Unassembled WGS sequence"/>
</dbReference>
<sequence length="392" mass="43714">MYEVKTIDRFDLTDFAGDIFKESNTNTPDAILVRSSHVDSQLISKRLLVIARSGTGVNTINLEACTANGTAVFNTPGVNANAVKELIIQNLFRCVRPLNAAIKMMTGLKATEGESLQEVAEAKRGDFIGEELYGKTIGILGLGTIGQRLADSCYHMGMQVIGFNRSRKNLRHVQQFETIDEVLSLADFVVVLLPLTNETKGMLSTESFELMRDNAYLLNFGRGDIVDNDALISALDHNELAGYISDFPTTKLQNHPNITLLPHLGGNTIEALTHSANTILQNLLDFLEYGTVRRSVNFPQVDLPFTSPQRLTFFSYARESLWADVNEIVNQYEVPVKEMMGNTREGYAYTIVNTDLTSLSAQKTQAMIAEINSIDEMLRVRVLNNPTWQNWH</sequence>
<accession>A0A0R1NJ73</accession>
<dbReference type="InterPro" id="IPR050223">
    <property type="entry name" value="D-isomer_2-hydroxyacid_DH"/>
</dbReference>
<dbReference type="AlphaFoldDB" id="A0A0R1NJ73"/>
<dbReference type="PANTHER" id="PTHR10996:SF178">
    <property type="entry name" value="2-HYDROXYACID DEHYDROGENASE YGL185C-RELATED"/>
    <property type="match status" value="1"/>
</dbReference>
<evidence type="ECO:0000256" key="1">
    <source>
        <dbReference type="ARBA" id="ARBA00005854"/>
    </source>
</evidence>
<dbReference type="SUPFAM" id="SSF51735">
    <property type="entry name" value="NAD(P)-binding Rossmann-fold domains"/>
    <property type="match status" value="1"/>
</dbReference>
<dbReference type="InterPro" id="IPR006139">
    <property type="entry name" value="D-isomer_2_OHA_DH_cat_dom"/>
</dbReference>
<dbReference type="RefSeq" id="WP_008855690.1">
    <property type="nucleotide sequence ID" value="NZ_AZEB01000043.1"/>
</dbReference>
<dbReference type="InterPro" id="IPR006140">
    <property type="entry name" value="D-isomer_DH_NAD-bd"/>
</dbReference>
<dbReference type="InterPro" id="IPR029753">
    <property type="entry name" value="D-isomer_DH_CS"/>
</dbReference>